<accession>A0ABP1BUY9</accession>
<dbReference type="EMBL" id="OZ023708">
    <property type="protein sequence ID" value="CAK9880150.1"/>
    <property type="molecule type" value="Genomic_DNA"/>
</dbReference>
<evidence type="ECO:0000313" key="4">
    <source>
        <dbReference type="Proteomes" id="UP001497522"/>
    </source>
</evidence>
<evidence type="ECO:0000256" key="2">
    <source>
        <dbReference type="SAM" id="SignalP"/>
    </source>
</evidence>
<keyword evidence="1" id="KW-0812">Transmembrane</keyword>
<reference evidence="3" key="1">
    <citation type="submission" date="2024-03" db="EMBL/GenBank/DDBJ databases">
        <authorList>
            <consortium name="ELIXIR-Norway"/>
            <consortium name="Elixir Norway"/>
        </authorList>
    </citation>
    <scope>NUCLEOTIDE SEQUENCE</scope>
</reference>
<gene>
    <name evidence="3" type="ORF">CSSPJE1EN2_LOCUS21639</name>
</gene>
<evidence type="ECO:0000313" key="3">
    <source>
        <dbReference type="EMBL" id="CAK9880150.1"/>
    </source>
</evidence>
<keyword evidence="4" id="KW-1185">Reference proteome</keyword>
<keyword evidence="2" id="KW-0732">Signal</keyword>
<feature type="signal peptide" evidence="2">
    <location>
        <begin position="1"/>
        <end position="18"/>
    </location>
</feature>
<proteinExistence type="predicted"/>
<name>A0ABP1BUY9_9BRYO</name>
<protein>
    <recommendedName>
        <fullName evidence="5">Secreted protein</fullName>
    </recommendedName>
</protein>
<feature type="transmembrane region" description="Helical" evidence="1">
    <location>
        <begin position="42"/>
        <end position="64"/>
    </location>
</feature>
<feature type="chain" id="PRO_5046533140" description="Secreted protein" evidence="2">
    <location>
        <begin position="19"/>
        <end position="78"/>
    </location>
</feature>
<organism evidence="3 4">
    <name type="scientific">Sphagnum jensenii</name>
    <dbReference type="NCBI Taxonomy" id="128206"/>
    <lineage>
        <taxon>Eukaryota</taxon>
        <taxon>Viridiplantae</taxon>
        <taxon>Streptophyta</taxon>
        <taxon>Embryophyta</taxon>
        <taxon>Bryophyta</taxon>
        <taxon>Sphagnophytina</taxon>
        <taxon>Sphagnopsida</taxon>
        <taxon>Sphagnales</taxon>
        <taxon>Sphagnaceae</taxon>
        <taxon>Sphagnum</taxon>
    </lineage>
</organism>
<keyword evidence="1" id="KW-1133">Transmembrane helix</keyword>
<keyword evidence="1" id="KW-0472">Membrane</keyword>
<sequence>MAQAVVVWYALFDPLVAAAVLAGRGEADAEVHPALQLQPSLLSAPTLAVSFSTVVVIPSPHVLAELLSPTQRWLTLHI</sequence>
<evidence type="ECO:0000256" key="1">
    <source>
        <dbReference type="SAM" id="Phobius"/>
    </source>
</evidence>
<evidence type="ECO:0008006" key="5">
    <source>
        <dbReference type="Google" id="ProtNLM"/>
    </source>
</evidence>
<dbReference type="Proteomes" id="UP001497522">
    <property type="component" value="Chromosome 7"/>
</dbReference>